<comment type="caution">
    <text evidence="3">The sequence shown here is derived from an EMBL/GenBank/DDBJ whole genome shotgun (WGS) entry which is preliminary data.</text>
</comment>
<reference evidence="3" key="1">
    <citation type="journal article" date="2023" name="Mol. Phylogenet. Evol.">
        <title>Genome-scale phylogeny and comparative genomics of the fungal order Sordariales.</title>
        <authorList>
            <person name="Hensen N."/>
            <person name="Bonometti L."/>
            <person name="Westerberg I."/>
            <person name="Brannstrom I.O."/>
            <person name="Guillou S."/>
            <person name="Cros-Aarteil S."/>
            <person name="Calhoun S."/>
            <person name="Haridas S."/>
            <person name="Kuo A."/>
            <person name="Mondo S."/>
            <person name="Pangilinan J."/>
            <person name="Riley R."/>
            <person name="LaButti K."/>
            <person name="Andreopoulos B."/>
            <person name="Lipzen A."/>
            <person name="Chen C."/>
            <person name="Yan M."/>
            <person name="Daum C."/>
            <person name="Ng V."/>
            <person name="Clum A."/>
            <person name="Steindorff A."/>
            <person name="Ohm R.A."/>
            <person name="Martin F."/>
            <person name="Silar P."/>
            <person name="Natvig D.O."/>
            <person name="Lalanne C."/>
            <person name="Gautier V."/>
            <person name="Ament-Velasquez S.L."/>
            <person name="Kruys A."/>
            <person name="Hutchinson M.I."/>
            <person name="Powell A.J."/>
            <person name="Barry K."/>
            <person name="Miller A.N."/>
            <person name="Grigoriev I.V."/>
            <person name="Debuchy R."/>
            <person name="Gladieux P."/>
            <person name="Hiltunen Thoren M."/>
            <person name="Johannesson H."/>
        </authorList>
    </citation>
    <scope>NUCLEOTIDE SEQUENCE</scope>
    <source>
        <strain evidence="3">CBS 315.58</strain>
    </source>
</reference>
<evidence type="ECO:0000256" key="2">
    <source>
        <dbReference type="SAM" id="MobiDB-lite"/>
    </source>
</evidence>
<keyword evidence="1" id="KW-0175">Coiled coil</keyword>
<feature type="region of interest" description="Disordered" evidence="2">
    <location>
        <begin position="427"/>
        <end position="458"/>
    </location>
</feature>
<evidence type="ECO:0000313" key="3">
    <source>
        <dbReference type="EMBL" id="KAK4204385.1"/>
    </source>
</evidence>
<feature type="coiled-coil region" evidence="1">
    <location>
        <begin position="354"/>
        <end position="409"/>
    </location>
</feature>
<feature type="compositionally biased region" description="Polar residues" evidence="2">
    <location>
        <begin position="206"/>
        <end position="225"/>
    </location>
</feature>
<evidence type="ECO:0000256" key="1">
    <source>
        <dbReference type="SAM" id="Coils"/>
    </source>
</evidence>
<feature type="compositionally biased region" description="Polar residues" evidence="2">
    <location>
        <begin position="148"/>
        <end position="167"/>
    </location>
</feature>
<organism evidence="3 4">
    <name type="scientific">Triangularia verruculosa</name>
    <dbReference type="NCBI Taxonomy" id="2587418"/>
    <lineage>
        <taxon>Eukaryota</taxon>
        <taxon>Fungi</taxon>
        <taxon>Dikarya</taxon>
        <taxon>Ascomycota</taxon>
        <taxon>Pezizomycotina</taxon>
        <taxon>Sordariomycetes</taxon>
        <taxon>Sordariomycetidae</taxon>
        <taxon>Sordariales</taxon>
        <taxon>Podosporaceae</taxon>
        <taxon>Triangularia</taxon>
    </lineage>
</organism>
<feature type="compositionally biased region" description="Acidic residues" evidence="2">
    <location>
        <begin position="436"/>
        <end position="446"/>
    </location>
</feature>
<name>A0AAN7B0X8_9PEZI</name>
<reference evidence="3" key="2">
    <citation type="submission" date="2023-05" db="EMBL/GenBank/DDBJ databases">
        <authorList>
            <consortium name="Lawrence Berkeley National Laboratory"/>
            <person name="Steindorff A."/>
            <person name="Hensen N."/>
            <person name="Bonometti L."/>
            <person name="Westerberg I."/>
            <person name="Brannstrom I.O."/>
            <person name="Guillou S."/>
            <person name="Cros-Aarteil S."/>
            <person name="Calhoun S."/>
            <person name="Haridas S."/>
            <person name="Kuo A."/>
            <person name="Mondo S."/>
            <person name="Pangilinan J."/>
            <person name="Riley R."/>
            <person name="Labutti K."/>
            <person name="Andreopoulos B."/>
            <person name="Lipzen A."/>
            <person name="Chen C."/>
            <person name="Yanf M."/>
            <person name="Daum C."/>
            <person name="Ng V."/>
            <person name="Clum A."/>
            <person name="Ohm R."/>
            <person name="Martin F."/>
            <person name="Silar P."/>
            <person name="Natvig D."/>
            <person name="Lalanne C."/>
            <person name="Gautier V."/>
            <person name="Ament-Velasquez S.L."/>
            <person name="Kruys A."/>
            <person name="Hutchinson M.I."/>
            <person name="Powell A.J."/>
            <person name="Barry K."/>
            <person name="Miller A.N."/>
            <person name="Grigoriev I.V."/>
            <person name="Debuchy R."/>
            <person name="Gladieux P."/>
            <person name="Thoren M.H."/>
            <person name="Johannesson H."/>
        </authorList>
    </citation>
    <scope>NUCLEOTIDE SEQUENCE</scope>
    <source>
        <strain evidence="3">CBS 315.58</strain>
    </source>
</reference>
<gene>
    <name evidence="3" type="ORF">QBC40DRAFT_332399</name>
</gene>
<keyword evidence="4" id="KW-1185">Reference proteome</keyword>
<sequence>MLSDDNPVLSSPQPPEFGHPLHPSPHVVVQADRALRGSSGGSSQDNGYGSPRQELERRAVTPNPPPSVESGSQRQQQQQQQRQQSSPFNLNAPKPSLSPFSEYHSGYSDADLESSSSPCPSPSPFGPSSHKQSHRRQQSFPNFFPLSLRNQSRTPSPTRKTQHQRYPSEQMPYTGEGRIRQRAEGPKSGLAGWLSGTAAGSAPGMTPNSSNSIDARTNDAGTTPTAGGDMDSKQFSETSVDVTPTRQPHRTTTTTTTTEPPTPKTATTPAGGTMTSRFMSAFTSRFTAPSTPTTSTMEANDELLHLNIEAALFPPTNPSAGDSFSPAAFKNLQMNAIGLLSKYQTAYKSQAVAIKDLQNERSAQKDELEEAETRAKHLKFQLEGMAKELAEQQTKVRALEEELLMERGRSKAPSVVLSEDLGVDKMRKRRSGESWSGEDDEVESAESESVFSRCRSPVVPETPVQGGVGVVGRGERLGTPMAGVTPRQQQQQQPKPAMNAFQKIFKGMGGGEEGCSNCKGQDASVAWDTVGVLRDENRRLKGRVGELEGVVEGALDLVNGIGM</sequence>
<feature type="compositionally biased region" description="Low complexity" evidence="2">
    <location>
        <begin position="243"/>
        <end position="273"/>
    </location>
</feature>
<feature type="compositionally biased region" description="Low complexity" evidence="2">
    <location>
        <begin position="73"/>
        <end position="84"/>
    </location>
</feature>
<proteinExistence type="predicted"/>
<accession>A0AAN7B0X8</accession>
<feature type="region of interest" description="Disordered" evidence="2">
    <location>
        <begin position="1"/>
        <end position="273"/>
    </location>
</feature>
<feature type="compositionally biased region" description="Low complexity" evidence="2">
    <location>
        <begin position="447"/>
        <end position="458"/>
    </location>
</feature>
<protein>
    <submittedName>
        <fullName evidence="3">Uncharacterized protein</fullName>
    </submittedName>
</protein>
<dbReference type="AlphaFoldDB" id="A0AAN7B0X8"/>
<dbReference type="Proteomes" id="UP001303160">
    <property type="component" value="Unassembled WGS sequence"/>
</dbReference>
<feature type="compositionally biased region" description="Polar residues" evidence="2">
    <location>
        <begin position="233"/>
        <end position="242"/>
    </location>
</feature>
<dbReference type="EMBL" id="MU863882">
    <property type="protein sequence ID" value="KAK4204385.1"/>
    <property type="molecule type" value="Genomic_DNA"/>
</dbReference>
<evidence type="ECO:0000313" key="4">
    <source>
        <dbReference type="Proteomes" id="UP001303160"/>
    </source>
</evidence>